<keyword evidence="5" id="KW-1185">Reference proteome</keyword>
<name>A0A1R2CQB5_9CILI</name>
<dbReference type="AlphaFoldDB" id="A0A1R2CQB5"/>
<evidence type="ECO:0000259" key="3">
    <source>
        <dbReference type="PROSITE" id="PS50089"/>
    </source>
</evidence>
<accession>A0A1R2CQB5</accession>
<protein>
    <recommendedName>
        <fullName evidence="3">RING-type domain-containing protein</fullName>
    </recommendedName>
</protein>
<dbReference type="InterPro" id="IPR001841">
    <property type="entry name" value="Znf_RING"/>
</dbReference>
<dbReference type="SMART" id="SM00184">
    <property type="entry name" value="RING"/>
    <property type="match status" value="1"/>
</dbReference>
<keyword evidence="1" id="KW-0862">Zinc</keyword>
<evidence type="ECO:0000313" key="5">
    <source>
        <dbReference type="Proteomes" id="UP000187209"/>
    </source>
</evidence>
<keyword evidence="1" id="KW-0863">Zinc-finger</keyword>
<evidence type="ECO:0000313" key="4">
    <source>
        <dbReference type="EMBL" id="OMJ91175.1"/>
    </source>
</evidence>
<dbReference type="Pfam" id="PF13920">
    <property type="entry name" value="zf-C3HC4_3"/>
    <property type="match status" value="1"/>
</dbReference>
<dbReference type="EMBL" id="MPUH01000087">
    <property type="protein sequence ID" value="OMJ91175.1"/>
    <property type="molecule type" value="Genomic_DNA"/>
</dbReference>
<feature type="coiled-coil region" evidence="2">
    <location>
        <begin position="150"/>
        <end position="208"/>
    </location>
</feature>
<keyword evidence="2" id="KW-0175">Coiled coil</keyword>
<gene>
    <name evidence="4" type="ORF">SteCoe_6345</name>
</gene>
<organism evidence="4 5">
    <name type="scientific">Stentor coeruleus</name>
    <dbReference type="NCBI Taxonomy" id="5963"/>
    <lineage>
        <taxon>Eukaryota</taxon>
        <taxon>Sar</taxon>
        <taxon>Alveolata</taxon>
        <taxon>Ciliophora</taxon>
        <taxon>Postciliodesmatophora</taxon>
        <taxon>Heterotrichea</taxon>
        <taxon>Heterotrichida</taxon>
        <taxon>Stentoridae</taxon>
        <taxon>Stentor</taxon>
    </lineage>
</organism>
<dbReference type="PROSITE" id="PS50089">
    <property type="entry name" value="ZF_RING_2"/>
    <property type="match status" value="1"/>
</dbReference>
<dbReference type="CDD" id="cd16449">
    <property type="entry name" value="RING-HC"/>
    <property type="match status" value="1"/>
</dbReference>
<dbReference type="OrthoDB" id="6288000at2759"/>
<dbReference type="SUPFAM" id="SSF57850">
    <property type="entry name" value="RING/U-box"/>
    <property type="match status" value="1"/>
</dbReference>
<reference evidence="4 5" key="1">
    <citation type="submission" date="2016-11" db="EMBL/GenBank/DDBJ databases">
        <title>The macronuclear genome of Stentor coeruleus: a giant cell with tiny introns.</title>
        <authorList>
            <person name="Slabodnick M."/>
            <person name="Ruby J.G."/>
            <person name="Reiff S.B."/>
            <person name="Swart E.C."/>
            <person name="Gosai S."/>
            <person name="Prabakaran S."/>
            <person name="Witkowska E."/>
            <person name="Larue G.E."/>
            <person name="Fisher S."/>
            <person name="Freeman R.M."/>
            <person name="Gunawardena J."/>
            <person name="Chu W."/>
            <person name="Stover N.A."/>
            <person name="Gregory B.D."/>
            <person name="Nowacki M."/>
            <person name="Derisi J."/>
            <person name="Roy S.W."/>
            <person name="Marshall W.F."/>
            <person name="Sood P."/>
        </authorList>
    </citation>
    <scope>NUCLEOTIDE SEQUENCE [LARGE SCALE GENOMIC DNA]</scope>
    <source>
        <strain evidence="4">WM001</strain>
    </source>
</reference>
<comment type="caution">
    <text evidence="4">The sequence shown here is derived from an EMBL/GenBank/DDBJ whole genome shotgun (WGS) entry which is preliminary data.</text>
</comment>
<proteinExistence type="predicted"/>
<dbReference type="InterPro" id="IPR013083">
    <property type="entry name" value="Znf_RING/FYVE/PHD"/>
</dbReference>
<dbReference type="GO" id="GO:0008270">
    <property type="term" value="F:zinc ion binding"/>
    <property type="evidence" value="ECO:0007669"/>
    <property type="project" value="UniProtKB-KW"/>
</dbReference>
<evidence type="ECO:0000256" key="1">
    <source>
        <dbReference type="PROSITE-ProRule" id="PRU00175"/>
    </source>
</evidence>
<evidence type="ECO:0000256" key="2">
    <source>
        <dbReference type="SAM" id="Coils"/>
    </source>
</evidence>
<sequence length="278" mass="31807">MSLSQGLILISFNFHDQKVQTQGILLKEPTPHDLDLEFLTLKTDFPDIDLSETSSHLTALIYEFPLETSGFAYLETSLKPNHLAILSEPNKDFGIFYILTSQTDTSKSSISFNGASFMLFTYNYNEILGSDLDNYLKILRIMKANKSKYIQNSQKNIVRLEELNEESKENAEMCEAFTSRMKNLKDEIENAKIAVQQLTFQVEKKRAQVNERKEINLTCELCKEHDKNTVLIPCGHIAYCDNCVSRYGKVPKDEGMHSICVCPICNEAVKEFKTIKFE</sequence>
<keyword evidence="1" id="KW-0479">Metal-binding</keyword>
<dbReference type="Gene3D" id="3.30.40.10">
    <property type="entry name" value="Zinc/RING finger domain, C3HC4 (zinc finger)"/>
    <property type="match status" value="1"/>
</dbReference>
<feature type="domain" description="RING-type" evidence="3">
    <location>
        <begin position="219"/>
        <end position="266"/>
    </location>
</feature>
<dbReference type="Proteomes" id="UP000187209">
    <property type="component" value="Unassembled WGS sequence"/>
</dbReference>